<reference evidence="1 2" key="1">
    <citation type="submission" date="2023-01" db="EMBL/GenBank/DDBJ databases">
        <title>Analysis of 21 Apiospora genomes using comparative genomics revels a genus with tremendous synthesis potential of carbohydrate active enzymes and secondary metabolites.</title>
        <authorList>
            <person name="Sorensen T."/>
        </authorList>
    </citation>
    <scope>NUCLEOTIDE SEQUENCE [LARGE SCALE GENOMIC DNA]</scope>
    <source>
        <strain evidence="1 2">CBS 114990</strain>
    </source>
</reference>
<accession>A0ABR1X2X9</accession>
<protein>
    <submittedName>
        <fullName evidence="1">Uncharacterized protein</fullName>
    </submittedName>
</protein>
<dbReference type="RefSeq" id="XP_066672583.1">
    <property type="nucleotide sequence ID" value="XM_066808965.1"/>
</dbReference>
<dbReference type="GeneID" id="92042025"/>
<name>A0ABR1X2X9_9PEZI</name>
<dbReference type="EMBL" id="JAQQWN010000004">
    <property type="protein sequence ID" value="KAK8089689.1"/>
    <property type="molecule type" value="Genomic_DNA"/>
</dbReference>
<dbReference type="Proteomes" id="UP001433268">
    <property type="component" value="Unassembled WGS sequence"/>
</dbReference>
<organism evidence="1 2">
    <name type="scientific">Apiospora hydei</name>
    <dbReference type="NCBI Taxonomy" id="1337664"/>
    <lineage>
        <taxon>Eukaryota</taxon>
        <taxon>Fungi</taxon>
        <taxon>Dikarya</taxon>
        <taxon>Ascomycota</taxon>
        <taxon>Pezizomycotina</taxon>
        <taxon>Sordariomycetes</taxon>
        <taxon>Xylariomycetidae</taxon>
        <taxon>Amphisphaeriales</taxon>
        <taxon>Apiosporaceae</taxon>
        <taxon>Apiospora</taxon>
    </lineage>
</organism>
<comment type="caution">
    <text evidence="1">The sequence shown here is derived from an EMBL/GenBank/DDBJ whole genome shotgun (WGS) entry which is preliminary data.</text>
</comment>
<evidence type="ECO:0000313" key="1">
    <source>
        <dbReference type="EMBL" id="KAK8089689.1"/>
    </source>
</evidence>
<keyword evidence="2" id="KW-1185">Reference proteome</keyword>
<proteinExistence type="predicted"/>
<evidence type="ECO:0000313" key="2">
    <source>
        <dbReference type="Proteomes" id="UP001433268"/>
    </source>
</evidence>
<sequence length="63" mass="6745">MRRPSGGDDGGPQRDFQVQFIALSTHELPRPRGLALLVNIGLPGWAAKAGKSEWMTSGSQEAP</sequence>
<gene>
    <name evidence="1" type="ORF">PG997_004650</name>
</gene>